<reference evidence="9" key="2">
    <citation type="submission" date="2015-09" db="EMBL/GenBank/DDBJ databases">
        <title>Draft genome sequence of Mycobacterium neoaurum DSM 44074.</title>
        <authorList>
            <person name="Croce O."/>
            <person name="Robert C."/>
            <person name="Raoult D."/>
            <person name="Drancourt M."/>
        </authorList>
    </citation>
    <scope>NUCLEOTIDE SEQUENCE</scope>
    <source>
        <strain evidence="9">DSM 44074</strain>
    </source>
</reference>
<keyword evidence="4 8" id="KW-0812">Transmembrane</keyword>
<dbReference type="GO" id="GO:0005886">
    <property type="term" value="C:plasma membrane"/>
    <property type="evidence" value="ECO:0007669"/>
    <property type="project" value="UniProtKB-SubCell"/>
</dbReference>
<feature type="transmembrane region" description="Helical" evidence="8">
    <location>
        <begin position="253"/>
        <end position="273"/>
    </location>
</feature>
<evidence type="ECO:0000256" key="8">
    <source>
        <dbReference type="SAM" id="Phobius"/>
    </source>
</evidence>
<feature type="transmembrane region" description="Helical" evidence="8">
    <location>
        <begin position="293"/>
        <end position="315"/>
    </location>
</feature>
<evidence type="ECO:0000256" key="4">
    <source>
        <dbReference type="ARBA" id="ARBA00022692"/>
    </source>
</evidence>
<keyword evidence="2" id="KW-1003">Cell membrane</keyword>
<keyword evidence="5 8" id="KW-1133">Transmembrane helix</keyword>
<feature type="transmembrane region" description="Helical" evidence="8">
    <location>
        <begin position="189"/>
        <end position="210"/>
    </location>
</feature>
<evidence type="ECO:0000256" key="7">
    <source>
        <dbReference type="ARBA" id="ARBA00024033"/>
    </source>
</evidence>
<dbReference type="EMBL" id="LK021338">
    <property type="protein sequence ID" value="CDQ44229.1"/>
    <property type="molecule type" value="Genomic_DNA"/>
</dbReference>
<evidence type="ECO:0000256" key="1">
    <source>
        <dbReference type="ARBA" id="ARBA00004651"/>
    </source>
</evidence>
<dbReference type="RefSeq" id="WP_030135597.1">
    <property type="nucleotide sequence ID" value="NZ_LK021338.1"/>
</dbReference>
<feature type="transmembrane region" description="Helical" evidence="8">
    <location>
        <begin position="359"/>
        <end position="380"/>
    </location>
</feature>
<dbReference type="Pfam" id="PF09594">
    <property type="entry name" value="GT87"/>
    <property type="match status" value="1"/>
</dbReference>
<evidence type="ECO:0000313" key="9">
    <source>
        <dbReference type="EMBL" id="CDQ44229.1"/>
    </source>
</evidence>
<feature type="transmembrane region" description="Helical" evidence="8">
    <location>
        <begin position="136"/>
        <end position="155"/>
    </location>
</feature>
<gene>
    <name evidence="9" type="primary">pimE_1</name>
    <name evidence="9" type="ORF">BN1047_02105</name>
</gene>
<evidence type="ECO:0000256" key="5">
    <source>
        <dbReference type="ARBA" id="ARBA00022989"/>
    </source>
</evidence>
<evidence type="ECO:0000256" key="6">
    <source>
        <dbReference type="ARBA" id="ARBA00023136"/>
    </source>
</evidence>
<evidence type="ECO:0000313" key="10">
    <source>
        <dbReference type="Proteomes" id="UP000028864"/>
    </source>
</evidence>
<reference evidence="9" key="1">
    <citation type="submission" date="2014-05" db="EMBL/GenBank/DDBJ databases">
        <authorList>
            <person name="Urmite Genomes"/>
        </authorList>
    </citation>
    <scope>NUCLEOTIDE SEQUENCE</scope>
    <source>
        <strain evidence="9">DSM 44074</strain>
    </source>
</reference>
<evidence type="ECO:0000256" key="3">
    <source>
        <dbReference type="ARBA" id="ARBA00022679"/>
    </source>
</evidence>
<protein>
    <submittedName>
        <fullName evidence="9">Mannosyltransferase</fullName>
    </submittedName>
</protein>
<keyword evidence="9" id="KW-0328">Glycosyltransferase</keyword>
<keyword evidence="6 8" id="KW-0472">Membrane</keyword>
<comment type="similarity">
    <text evidence="7">Belongs to the glycosyltransferase 87 family.</text>
</comment>
<evidence type="ECO:0000256" key="2">
    <source>
        <dbReference type="ARBA" id="ARBA00022475"/>
    </source>
</evidence>
<feature type="transmembrane region" description="Helical" evidence="8">
    <location>
        <begin position="83"/>
        <end position="105"/>
    </location>
</feature>
<keyword evidence="3" id="KW-0808">Transferase</keyword>
<dbReference type="NCBIfam" id="NF009915">
    <property type="entry name" value="PRK13375.1"/>
    <property type="match status" value="1"/>
</dbReference>
<proteinExistence type="inferred from homology"/>
<sequence length="432" mass="47245">MKRLGERAIQLAPWLLVASIAIRSIATTNIPDMFVDLRVYILGGAALDHPGTLYQLSYTDLLGEQLPFIYPPFAAMLFYPLQWLPFFVVAWLWQFATIACLYGIVRITQRMIGSGGHRIAMLWTAAAIWLEPIRLLLNYSQVGVFLTFAVLYAAFTSRSWLAGLLVGLAAGVKITPAITGLFFLAMRRWVAAACAVAAFFGTVGITALIAPAETREFFTALFSRVPVSTGTSNNQSLLGTVSRIVGYDAGRTVLVPLAIAATAVLCVFAWRALGKTGNRDTLGSLLVVQLFGLLASPISWTHHWVWLIPLMVWLINGPWRDQPGARLLGWVWFAVLLIGIPSALSLLQSSVWTISRPWYLAWGAAVYVPMTLATLGWMIFAGRRVARERGQEPVGPAAHQVDTEVSVVQAVPTSVEPQPVSRPVGSPVSQTR</sequence>
<accession>A0AAV2WJ24</accession>
<feature type="transmembrane region" description="Helical" evidence="8">
    <location>
        <begin position="162"/>
        <end position="183"/>
    </location>
</feature>
<dbReference type="InterPro" id="IPR018584">
    <property type="entry name" value="GT87"/>
</dbReference>
<dbReference type="GO" id="GO:0016758">
    <property type="term" value="F:hexosyltransferase activity"/>
    <property type="evidence" value="ECO:0007669"/>
    <property type="project" value="InterPro"/>
</dbReference>
<dbReference type="AlphaFoldDB" id="A0AAV2WJ24"/>
<feature type="transmembrane region" description="Helical" evidence="8">
    <location>
        <begin position="327"/>
        <end position="347"/>
    </location>
</feature>
<name>A0AAV2WJ24_MYCNE</name>
<dbReference type="Proteomes" id="UP000028864">
    <property type="component" value="Unassembled WGS sequence"/>
</dbReference>
<comment type="subcellular location">
    <subcellularLocation>
        <location evidence="1">Cell membrane</location>
        <topology evidence="1">Multi-pass membrane protein</topology>
    </subcellularLocation>
</comment>
<organism evidence="9 10">
    <name type="scientific">Mycolicibacterium neoaurum</name>
    <name type="common">Mycobacterium neoaurum</name>
    <dbReference type="NCBI Taxonomy" id="1795"/>
    <lineage>
        <taxon>Bacteria</taxon>
        <taxon>Bacillati</taxon>
        <taxon>Actinomycetota</taxon>
        <taxon>Actinomycetes</taxon>
        <taxon>Mycobacteriales</taxon>
        <taxon>Mycobacteriaceae</taxon>
        <taxon>Mycolicibacterium</taxon>
    </lineage>
</organism>